<dbReference type="PROSITE" id="PS51354">
    <property type="entry name" value="GLUTAREDOXIN_2"/>
    <property type="match status" value="1"/>
</dbReference>
<dbReference type="PANTHER" id="PTHR34386">
    <property type="entry name" value="GLUTAREDOXIN"/>
    <property type="match status" value="1"/>
</dbReference>
<proteinExistence type="predicted"/>
<accession>A0A5A5THT1</accession>
<dbReference type="InterPro" id="IPR036249">
    <property type="entry name" value="Thioredoxin-like_sf"/>
</dbReference>
<evidence type="ECO:0000259" key="1">
    <source>
        <dbReference type="Pfam" id="PF00462"/>
    </source>
</evidence>
<comment type="caution">
    <text evidence="2">The sequence shown here is derived from an EMBL/GenBank/DDBJ whole genome shotgun (WGS) entry which is preliminary data.</text>
</comment>
<feature type="domain" description="Glutaredoxin" evidence="1">
    <location>
        <begin position="14"/>
        <end position="68"/>
    </location>
</feature>
<dbReference type="InterPro" id="IPR011915">
    <property type="entry name" value="GlrX_actino"/>
</dbReference>
<dbReference type="PANTHER" id="PTHR34386:SF1">
    <property type="entry name" value="GLUTAREDOXIN-LIKE PROTEIN NRDH"/>
    <property type="match status" value="1"/>
</dbReference>
<dbReference type="GO" id="GO:0009055">
    <property type="term" value="F:electron transfer activity"/>
    <property type="evidence" value="ECO:0007669"/>
    <property type="project" value="TreeGrafter"/>
</dbReference>
<dbReference type="Gene3D" id="3.40.30.10">
    <property type="entry name" value="Glutaredoxin"/>
    <property type="match status" value="1"/>
</dbReference>
<dbReference type="Proteomes" id="UP000322530">
    <property type="component" value="Unassembled WGS sequence"/>
</dbReference>
<dbReference type="InterPro" id="IPR051548">
    <property type="entry name" value="Grx-like_ET"/>
</dbReference>
<dbReference type="NCBIfam" id="TIGR02200">
    <property type="entry name" value="GlrX_actino"/>
    <property type="match status" value="1"/>
</dbReference>
<sequence length="92" mass="10249">MTDLEHTQTEKITTIYVTSWCPYCRNVKRWMDTHGVPFESVNIEENEEAAQFVQSVNGGNQTVPTVVFPDGSVETNPGAAYLAKKFPQAVAK</sequence>
<dbReference type="EMBL" id="BIXY01000083">
    <property type="protein sequence ID" value="GCF10785.1"/>
    <property type="molecule type" value="Genomic_DNA"/>
</dbReference>
<dbReference type="GO" id="GO:0045454">
    <property type="term" value="P:cell redox homeostasis"/>
    <property type="evidence" value="ECO:0007669"/>
    <property type="project" value="TreeGrafter"/>
</dbReference>
<gene>
    <name evidence="2" type="ORF">KDI_43490</name>
</gene>
<dbReference type="SUPFAM" id="SSF52833">
    <property type="entry name" value="Thioredoxin-like"/>
    <property type="match status" value="1"/>
</dbReference>
<dbReference type="InterPro" id="IPR002109">
    <property type="entry name" value="Glutaredoxin"/>
</dbReference>
<name>A0A5A5THT1_9CHLR</name>
<dbReference type="OrthoDB" id="166296at2"/>
<dbReference type="AlphaFoldDB" id="A0A5A5THT1"/>
<organism evidence="2 3">
    <name type="scientific">Dictyobacter arantiisoli</name>
    <dbReference type="NCBI Taxonomy" id="2014874"/>
    <lineage>
        <taxon>Bacteria</taxon>
        <taxon>Bacillati</taxon>
        <taxon>Chloroflexota</taxon>
        <taxon>Ktedonobacteria</taxon>
        <taxon>Ktedonobacterales</taxon>
        <taxon>Dictyobacteraceae</taxon>
        <taxon>Dictyobacter</taxon>
    </lineage>
</organism>
<keyword evidence="3" id="KW-1185">Reference proteome</keyword>
<dbReference type="Pfam" id="PF00462">
    <property type="entry name" value="Glutaredoxin"/>
    <property type="match status" value="1"/>
</dbReference>
<evidence type="ECO:0000313" key="2">
    <source>
        <dbReference type="EMBL" id="GCF10785.1"/>
    </source>
</evidence>
<evidence type="ECO:0000313" key="3">
    <source>
        <dbReference type="Proteomes" id="UP000322530"/>
    </source>
</evidence>
<dbReference type="CDD" id="cd02976">
    <property type="entry name" value="NrdH"/>
    <property type="match status" value="1"/>
</dbReference>
<dbReference type="RefSeq" id="WP_149403655.1">
    <property type="nucleotide sequence ID" value="NZ_BIXY01000083.1"/>
</dbReference>
<reference evidence="2 3" key="1">
    <citation type="submission" date="2019-01" db="EMBL/GenBank/DDBJ databases">
        <title>Draft genome sequence of Dictyobacter sp. Uno17.</title>
        <authorList>
            <person name="Wang C.M."/>
            <person name="Zheng Y."/>
            <person name="Sakai Y."/>
            <person name="Abe K."/>
            <person name="Yokota A."/>
            <person name="Yabe S."/>
        </authorList>
    </citation>
    <scope>NUCLEOTIDE SEQUENCE [LARGE SCALE GENOMIC DNA]</scope>
    <source>
        <strain evidence="2 3">Uno17</strain>
    </source>
</reference>
<protein>
    <submittedName>
        <fullName evidence="2">NrdH-redoxin</fullName>
    </submittedName>
</protein>